<dbReference type="OrthoDB" id="372168at2157"/>
<dbReference type="InterPro" id="IPR055346">
    <property type="entry name" value="Fe-S_cluster_assembly_SufBD"/>
</dbReference>
<evidence type="ECO:0000259" key="2">
    <source>
        <dbReference type="Pfam" id="PF01458"/>
    </source>
</evidence>
<gene>
    <name evidence="3" type="ordered locus">Metok_1611</name>
</gene>
<dbReference type="HOGENOM" id="CLU_026231_0_1_2"/>
<evidence type="ECO:0000313" key="3">
    <source>
        <dbReference type="EMBL" id="AEH07574.1"/>
    </source>
</evidence>
<dbReference type="GO" id="GO:0016226">
    <property type="term" value="P:iron-sulfur cluster assembly"/>
    <property type="evidence" value="ECO:0007669"/>
    <property type="project" value="InterPro"/>
</dbReference>
<keyword evidence="4" id="KW-1185">Reference proteome</keyword>
<reference evidence="3" key="1">
    <citation type="submission" date="2011-05" db="EMBL/GenBank/DDBJ databases">
        <title>Complete sequence of chromosome of Methanothermococcus okinawensis IH1.</title>
        <authorList>
            <consortium name="US DOE Joint Genome Institute"/>
            <person name="Lucas S."/>
            <person name="Han J."/>
            <person name="Lapidus A."/>
            <person name="Cheng J.-F."/>
            <person name="Goodwin L."/>
            <person name="Pitluck S."/>
            <person name="Peters L."/>
            <person name="Mikhailova N."/>
            <person name="Held B."/>
            <person name="Han C."/>
            <person name="Tapia R."/>
            <person name="Land M."/>
            <person name="Hauser L."/>
            <person name="Kyrpides N."/>
            <person name="Ivanova N."/>
            <person name="Pagani I."/>
            <person name="Sieprawska-Lupa M."/>
            <person name="Takai K."/>
            <person name="Miyazaki J."/>
            <person name="Whitman W."/>
            <person name="Woyke T."/>
        </authorList>
    </citation>
    <scope>NUCLEOTIDE SEQUENCE [LARGE SCALE GENOMIC DNA]</scope>
    <source>
        <strain evidence="3">IH1</strain>
    </source>
</reference>
<dbReference type="Pfam" id="PF01458">
    <property type="entry name" value="SUFBD_core"/>
    <property type="match status" value="1"/>
</dbReference>
<dbReference type="GeneID" id="10773769"/>
<name>F8AKV2_METOI</name>
<dbReference type="PANTHER" id="PTHR30508">
    <property type="entry name" value="FES CLUSTER ASSEMBLY PROTEIN SUF"/>
    <property type="match status" value="1"/>
</dbReference>
<dbReference type="InterPro" id="IPR037284">
    <property type="entry name" value="SUF_FeS_clus_asmbl_SufBD_sf"/>
</dbReference>
<dbReference type="KEGG" id="mok:Metok_1611"/>
<dbReference type="STRING" id="647113.Metok_1611"/>
<dbReference type="AlphaFoldDB" id="F8AKV2"/>
<comment type="similarity">
    <text evidence="1">Belongs to the iron-sulfur cluster assembly SufBD family.</text>
</comment>
<dbReference type="eggNOG" id="arCOG01715">
    <property type="taxonomic scope" value="Archaea"/>
</dbReference>
<dbReference type="EMBL" id="CP002792">
    <property type="protein sequence ID" value="AEH07574.1"/>
    <property type="molecule type" value="Genomic_DNA"/>
</dbReference>
<organism evidence="3 4">
    <name type="scientific">Methanothermococcus okinawensis (strain DSM 14208 / JCM 11175 / IH1)</name>
    <dbReference type="NCBI Taxonomy" id="647113"/>
    <lineage>
        <taxon>Archaea</taxon>
        <taxon>Methanobacteriati</taxon>
        <taxon>Methanobacteriota</taxon>
        <taxon>Methanomada group</taxon>
        <taxon>Methanococci</taxon>
        <taxon>Methanococcales</taxon>
        <taxon>Methanococcaceae</taxon>
        <taxon>Methanothermococcus</taxon>
    </lineage>
</organism>
<sequence length="406" mass="44969">MLSKEKALKIKETAEKYRNVPAPYGEDINLEEYKIEKDGISIDSLTELDQEYKSELENIGIDIEEKSSAGSYLQINNKAVYSKTYSNIEMMPISEALKKYDLDDYFWNLVEIKDKYTARVALELTEGFFIRVPKGVKETIPLQTCLLIGEESSSQNVHNIIIVEEGAELNVITGCATSPHVKSGLHIGVSEFYVKKDAKLTYTMIHDWGENVHVRPRTGVYVEENGIFINNYVVLSKVKSIQSYPTVYCAGDNSKATFQTVAYGKGNSKMDMGTRAILSGKGSSADMISRTIVVDNAEIIARGHLVGESEDVKGHLECRGLILSDNAHLHAVPELEAKKTNLDLSHEAAVGKIAENQLMYLMSRGLTEDEATSLIIKGFLSVDISGLPPKLAKSVEQIMDMTLDGL</sequence>
<proteinExistence type="inferred from homology"/>
<accession>F8AKV2</accession>
<dbReference type="RefSeq" id="WP_013867748.1">
    <property type="nucleotide sequence ID" value="NC_015636.1"/>
</dbReference>
<feature type="domain" description="SUF system FeS cluster assembly SufBD core" evidence="2">
    <location>
        <begin position="150"/>
        <end position="379"/>
    </location>
</feature>
<dbReference type="InterPro" id="IPR000825">
    <property type="entry name" value="SUF_FeS_clus_asmbl_SufBD_core"/>
</dbReference>
<dbReference type="PANTHER" id="PTHR30508:SF1">
    <property type="entry name" value="UPF0051 PROTEIN ABCI8, CHLOROPLASTIC-RELATED"/>
    <property type="match status" value="1"/>
</dbReference>
<evidence type="ECO:0000256" key="1">
    <source>
        <dbReference type="ARBA" id="ARBA00043967"/>
    </source>
</evidence>
<protein>
    <submittedName>
        <fullName evidence="3">SufBD protein</fullName>
    </submittedName>
</protein>
<dbReference type="SUPFAM" id="SSF101960">
    <property type="entry name" value="Stabilizer of iron transporter SufD"/>
    <property type="match status" value="1"/>
</dbReference>
<evidence type="ECO:0000313" key="4">
    <source>
        <dbReference type="Proteomes" id="UP000009296"/>
    </source>
</evidence>
<dbReference type="Proteomes" id="UP000009296">
    <property type="component" value="Chromosome"/>
</dbReference>